<name>A0ABT9RL55_9ACTN</name>
<feature type="transmembrane region" description="Helical" evidence="1">
    <location>
        <begin position="172"/>
        <end position="190"/>
    </location>
</feature>
<organism evidence="2 3">
    <name type="scientific">Streptosporangium brasiliense</name>
    <dbReference type="NCBI Taxonomy" id="47480"/>
    <lineage>
        <taxon>Bacteria</taxon>
        <taxon>Bacillati</taxon>
        <taxon>Actinomycetota</taxon>
        <taxon>Actinomycetes</taxon>
        <taxon>Streptosporangiales</taxon>
        <taxon>Streptosporangiaceae</taxon>
        <taxon>Streptosporangium</taxon>
    </lineage>
</organism>
<evidence type="ECO:0000313" key="2">
    <source>
        <dbReference type="EMBL" id="MDP9869065.1"/>
    </source>
</evidence>
<evidence type="ECO:0000256" key="1">
    <source>
        <dbReference type="SAM" id="Phobius"/>
    </source>
</evidence>
<proteinExistence type="predicted"/>
<feature type="transmembrane region" description="Helical" evidence="1">
    <location>
        <begin position="101"/>
        <end position="122"/>
    </location>
</feature>
<keyword evidence="1" id="KW-0472">Membrane</keyword>
<dbReference type="EMBL" id="JAUSRB010000002">
    <property type="protein sequence ID" value="MDP9869065.1"/>
    <property type="molecule type" value="Genomic_DNA"/>
</dbReference>
<keyword evidence="1" id="KW-0812">Transmembrane</keyword>
<dbReference type="RefSeq" id="WP_306872548.1">
    <property type="nucleotide sequence ID" value="NZ_JAUSRB010000002.1"/>
</dbReference>
<evidence type="ECO:0000313" key="3">
    <source>
        <dbReference type="Proteomes" id="UP001230426"/>
    </source>
</evidence>
<dbReference type="Pfam" id="PF12730">
    <property type="entry name" value="ABC2_membrane_4"/>
    <property type="match status" value="1"/>
</dbReference>
<feature type="transmembrane region" description="Helical" evidence="1">
    <location>
        <begin position="222"/>
        <end position="242"/>
    </location>
</feature>
<feature type="transmembrane region" description="Helical" evidence="1">
    <location>
        <begin position="52"/>
        <end position="80"/>
    </location>
</feature>
<feature type="transmembrane region" description="Helical" evidence="1">
    <location>
        <begin position="142"/>
        <end position="165"/>
    </location>
</feature>
<comment type="caution">
    <text evidence="2">The sequence shown here is derived from an EMBL/GenBank/DDBJ whole genome shotgun (WGS) entry which is preliminary data.</text>
</comment>
<reference evidence="2 3" key="1">
    <citation type="submission" date="2023-07" db="EMBL/GenBank/DDBJ databases">
        <title>Sequencing the genomes of 1000 actinobacteria strains.</title>
        <authorList>
            <person name="Klenk H.-P."/>
        </authorList>
    </citation>
    <scope>NUCLEOTIDE SEQUENCE [LARGE SCALE GENOMIC DNA]</scope>
    <source>
        <strain evidence="2 3">DSM 44109</strain>
    </source>
</reference>
<accession>A0ABT9RL55</accession>
<protein>
    <submittedName>
        <fullName evidence="2">ABC-2 type transport system permease protein</fullName>
    </submittedName>
</protein>
<sequence length="247" mass="25478">MNAVAAEWIKLRTLRSTWWALGVGVLTALALTALGASTVISRWDPGQRGEQAAMGIVVAVYVGVVLAQLPLGMLGTMSISGEYTSGMIHTTFVATPSRSRVLLAKASVLGGIAIAASLLIAVPGYLYGHTVASGFDPTLPPAGAWAVIGGGTLMIVVTTMLGLALGAIFRNGVVAISVLVVLMVLVPFAGRMLPVGEVVNRILPGYPALQLIEQMPDIMPDAAAFAVLGAWAVVPLLIAVLANKRVS</sequence>
<keyword evidence="3" id="KW-1185">Reference proteome</keyword>
<feature type="transmembrane region" description="Helical" evidence="1">
    <location>
        <begin position="18"/>
        <end position="40"/>
    </location>
</feature>
<dbReference type="Proteomes" id="UP001230426">
    <property type="component" value="Unassembled WGS sequence"/>
</dbReference>
<gene>
    <name evidence="2" type="ORF">J2S55_008331</name>
</gene>
<keyword evidence="1" id="KW-1133">Transmembrane helix</keyword>